<feature type="non-terminal residue" evidence="1">
    <location>
        <position position="1"/>
    </location>
</feature>
<dbReference type="EMBL" id="BMAT01007209">
    <property type="protein sequence ID" value="GFR59923.1"/>
    <property type="molecule type" value="Genomic_DNA"/>
</dbReference>
<name>A0AAV4EG30_9GAST</name>
<evidence type="ECO:0000313" key="2">
    <source>
        <dbReference type="Proteomes" id="UP000762676"/>
    </source>
</evidence>
<reference evidence="1 2" key="1">
    <citation type="journal article" date="2021" name="Elife">
        <title>Chloroplast acquisition without the gene transfer in kleptoplastic sea slugs, Plakobranchus ocellatus.</title>
        <authorList>
            <person name="Maeda T."/>
            <person name="Takahashi S."/>
            <person name="Yoshida T."/>
            <person name="Shimamura S."/>
            <person name="Takaki Y."/>
            <person name="Nagai Y."/>
            <person name="Toyoda A."/>
            <person name="Suzuki Y."/>
            <person name="Arimoto A."/>
            <person name="Ishii H."/>
            <person name="Satoh N."/>
            <person name="Nishiyama T."/>
            <person name="Hasebe M."/>
            <person name="Maruyama T."/>
            <person name="Minagawa J."/>
            <person name="Obokata J."/>
            <person name="Shigenobu S."/>
        </authorList>
    </citation>
    <scope>NUCLEOTIDE SEQUENCE [LARGE SCALE GENOMIC DNA]</scope>
</reference>
<evidence type="ECO:0000313" key="1">
    <source>
        <dbReference type="EMBL" id="GFR59923.1"/>
    </source>
</evidence>
<proteinExistence type="predicted"/>
<protein>
    <submittedName>
        <fullName evidence="1">Uncharacterized protein</fullName>
    </submittedName>
</protein>
<gene>
    <name evidence="1" type="ORF">ElyMa_003518700</name>
</gene>
<comment type="caution">
    <text evidence="1">The sequence shown here is derived from an EMBL/GenBank/DDBJ whole genome shotgun (WGS) entry which is preliminary data.</text>
</comment>
<keyword evidence="2" id="KW-1185">Reference proteome</keyword>
<dbReference type="AlphaFoldDB" id="A0AAV4EG30"/>
<accession>A0AAV4EG30</accession>
<sequence length="69" mass="7460">YSVDGPGQRSISYVMWTTAQTAIHIARLLTKAEFSLEPIDSEEGKGTCMLVCEGIGHINSHLQPPAESS</sequence>
<dbReference type="Proteomes" id="UP000762676">
    <property type="component" value="Unassembled WGS sequence"/>
</dbReference>
<organism evidence="1 2">
    <name type="scientific">Elysia marginata</name>
    <dbReference type="NCBI Taxonomy" id="1093978"/>
    <lineage>
        <taxon>Eukaryota</taxon>
        <taxon>Metazoa</taxon>
        <taxon>Spiralia</taxon>
        <taxon>Lophotrochozoa</taxon>
        <taxon>Mollusca</taxon>
        <taxon>Gastropoda</taxon>
        <taxon>Heterobranchia</taxon>
        <taxon>Euthyneura</taxon>
        <taxon>Panpulmonata</taxon>
        <taxon>Sacoglossa</taxon>
        <taxon>Placobranchoidea</taxon>
        <taxon>Plakobranchidae</taxon>
        <taxon>Elysia</taxon>
    </lineage>
</organism>